<dbReference type="Proteomes" id="UP000623129">
    <property type="component" value="Unassembled WGS sequence"/>
</dbReference>
<accession>A0A833RK47</accession>
<keyword evidence="6" id="KW-0636">Prenylation</keyword>
<keyword evidence="3" id="KW-0342">GTP-binding</keyword>
<dbReference type="SMART" id="SM00176">
    <property type="entry name" value="RAN"/>
    <property type="match status" value="2"/>
</dbReference>
<gene>
    <name evidence="8" type="ORF">FCM35_KLT17913</name>
</gene>
<dbReference type="EMBL" id="SWLB01000006">
    <property type="protein sequence ID" value="KAF3337326.1"/>
    <property type="molecule type" value="Genomic_DNA"/>
</dbReference>
<name>A0A833RK47_9POAL</name>
<dbReference type="PANTHER" id="PTHR47979">
    <property type="entry name" value="DRAB11-RELATED"/>
    <property type="match status" value="1"/>
</dbReference>
<dbReference type="InterPro" id="IPR005225">
    <property type="entry name" value="Small_GTP-bd"/>
</dbReference>
<dbReference type="SUPFAM" id="SSF52540">
    <property type="entry name" value="P-loop containing nucleoside triphosphate hydrolases"/>
    <property type="match status" value="2"/>
</dbReference>
<evidence type="ECO:0000313" key="8">
    <source>
        <dbReference type="EMBL" id="KAF3337326.1"/>
    </source>
</evidence>
<evidence type="ECO:0000256" key="6">
    <source>
        <dbReference type="ARBA" id="ARBA00023289"/>
    </source>
</evidence>
<evidence type="ECO:0000256" key="4">
    <source>
        <dbReference type="ARBA" id="ARBA00023136"/>
    </source>
</evidence>
<dbReference type="GO" id="GO:0003924">
    <property type="term" value="F:GTPase activity"/>
    <property type="evidence" value="ECO:0007669"/>
    <property type="project" value="InterPro"/>
</dbReference>
<dbReference type="PRINTS" id="PR00449">
    <property type="entry name" value="RASTRNSFRMNG"/>
</dbReference>
<evidence type="ECO:0000256" key="2">
    <source>
        <dbReference type="ARBA" id="ARBA00022741"/>
    </source>
</evidence>
<dbReference type="FunFam" id="3.40.50.300:FF:000274">
    <property type="entry name" value="ras-related protein RABA5a"/>
    <property type="match status" value="1"/>
</dbReference>
<dbReference type="SMART" id="SM00174">
    <property type="entry name" value="RHO"/>
    <property type="match status" value="2"/>
</dbReference>
<evidence type="ECO:0000313" key="9">
    <source>
        <dbReference type="Proteomes" id="UP000623129"/>
    </source>
</evidence>
<protein>
    <submittedName>
        <fullName evidence="8">Ras-related protein Rab-25</fullName>
    </submittedName>
</protein>
<proteinExistence type="inferred from homology"/>
<dbReference type="SMART" id="SM00173">
    <property type="entry name" value="RAS"/>
    <property type="match status" value="2"/>
</dbReference>
<dbReference type="GO" id="GO:0005525">
    <property type="term" value="F:GTP binding"/>
    <property type="evidence" value="ECO:0007669"/>
    <property type="project" value="UniProtKB-KW"/>
</dbReference>
<evidence type="ECO:0000256" key="7">
    <source>
        <dbReference type="ARBA" id="ARBA00037868"/>
    </source>
</evidence>
<dbReference type="InterPro" id="IPR050209">
    <property type="entry name" value="Rab_GTPases_membrane_traffic"/>
</dbReference>
<dbReference type="AlphaFoldDB" id="A0A833RK47"/>
<organism evidence="8 9">
    <name type="scientific">Carex littledalei</name>
    <dbReference type="NCBI Taxonomy" id="544730"/>
    <lineage>
        <taxon>Eukaryota</taxon>
        <taxon>Viridiplantae</taxon>
        <taxon>Streptophyta</taxon>
        <taxon>Embryophyta</taxon>
        <taxon>Tracheophyta</taxon>
        <taxon>Spermatophyta</taxon>
        <taxon>Magnoliopsida</taxon>
        <taxon>Liliopsida</taxon>
        <taxon>Poales</taxon>
        <taxon>Cyperaceae</taxon>
        <taxon>Cyperoideae</taxon>
        <taxon>Cariceae</taxon>
        <taxon>Carex</taxon>
        <taxon>Carex subgen. Euthyceras</taxon>
    </lineage>
</organism>
<sequence>MADARRSYDEYYRFKVVVIGDSGVGKSNLISRFTRNEFCLEYEPTVAINFANLALQLEGRLIKVEIWDIAGSERFREIRRSYYCEAVGAVLVYDVSNPSTFDNIARWLKELRDHADPNIRISISIMLVGNKTDLKHLHVVASEDAQGYAEKEKLSYIETSALDSTNVKAAFHMIVKDIYRKILIKTLISGPEEAKFFLKKTINVSAAHRNYDHKFKVVLMGDSDVGKSNLLSRFTQNEFCSESNPTIGIDFAARRIQVEGKLIKAHIWDIAGSERFHKLRSSYCRGAVGAILVYDVSKPSTFDNLAMWLKELRDHTYPSIRIVLVGNKTDLKHLRAVATDDAHRFSEKEGLSYIETSALDATNVKAPFQMIVEDIYRTIVKKLISGPEEANGETSGTKEGKIIDVLATEESSAEKSCCSP</sequence>
<keyword evidence="4" id="KW-0472">Membrane</keyword>
<comment type="caution">
    <text evidence="8">The sequence shown here is derived from an EMBL/GenBank/DDBJ whole genome shotgun (WGS) entry which is preliminary data.</text>
</comment>
<dbReference type="Gene3D" id="3.40.50.300">
    <property type="entry name" value="P-loop containing nucleotide triphosphate hydrolases"/>
    <property type="match status" value="2"/>
</dbReference>
<keyword evidence="2" id="KW-0547">Nucleotide-binding</keyword>
<dbReference type="InterPro" id="IPR027417">
    <property type="entry name" value="P-loop_NTPase"/>
</dbReference>
<dbReference type="InterPro" id="IPR001806">
    <property type="entry name" value="Small_GTPase"/>
</dbReference>
<dbReference type="Pfam" id="PF00071">
    <property type="entry name" value="Ras"/>
    <property type="match status" value="2"/>
</dbReference>
<dbReference type="OrthoDB" id="9989112at2759"/>
<dbReference type="PROSITE" id="PS51419">
    <property type="entry name" value="RAB"/>
    <property type="match status" value="2"/>
</dbReference>
<evidence type="ECO:0000256" key="1">
    <source>
        <dbReference type="ARBA" id="ARBA00006270"/>
    </source>
</evidence>
<comment type="subcellular location">
    <subcellularLocation>
        <location evidence="7">Endomembrane system</location>
        <topology evidence="7">Lipid-anchor</topology>
    </subcellularLocation>
</comment>
<keyword evidence="9" id="KW-1185">Reference proteome</keyword>
<dbReference type="GO" id="GO:0012505">
    <property type="term" value="C:endomembrane system"/>
    <property type="evidence" value="ECO:0007669"/>
    <property type="project" value="UniProtKB-SubCell"/>
</dbReference>
<evidence type="ECO:0000256" key="3">
    <source>
        <dbReference type="ARBA" id="ARBA00023134"/>
    </source>
</evidence>
<dbReference type="SMART" id="SM00175">
    <property type="entry name" value="RAB"/>
    <property type="match status" value="2"/>
</dbReference>
<keyword evidence="5" id="KW-0449">Lipoprotein</keyword>
<evidence type="ECO:0000256" key="5">
    <source>
        <dbReference type="ARBA" id="ARBA00023288"/>
    </source>
</evidence>
<dbReference type="PROSITE" id="PS51421">
    <property type="entry name" value="RAS"/>
    <property type="match status" value="2"/>
</dbReference>
<dbReference type="PROSITE" id="PS51420">
    <property type="entry name" value="RHO"/>
    <property type="match status" value="2"/>
</dbReference>
<dbReference type="NCBIfam" id="TIGR00231">
    <property type="entry name" value="small_GTP"/>
    <property type="match status" value="2"/>
</dbReference>
<comment type="similarity">
    <text evidence="1">Belongs to the small GTPase superfamily. Rab family.</text>
</comment>
<reference evidence="8" key="1">
    <citation type="submission" date="2020-01" db="EMBL/GenBank/DDBJ databases">
        <title>Genome sequence of Kobresia littledalei, the first chromosome-level genome in the family Cyperaceae.</title>
        <authorList>
            <person name="Qu G."/>
        </authorList>
    </citation>
    <scope>NUCLEOTIDE SEQUENCE</scope>
    <source>
        <strain evidence="8">C.B.Clarke</strain>
        <tissue evidence="8">Leaf</tissue>
    </source>
</reference>
<dbReference type="FunFam" id="3.40.50.300:FF:000067">
    <property type="entry name" value="ras-related protein RABA1f"/>
    <property type="match status" value="1"/>
</dbReference>